<dbReference type="EMBL" id="JARWBG010000030">
    <property type="protein sequence ID" value="MDH2391673.1"/>
    <property type="molecule type" value="Genomic_DNA"/>
</dbReference>
<keyword evidence="3" id="KW-0378">Hydrolase</keyword>
<dbReference type="InterPro" id="IPR029058">
    <property type="entry name" value="AB_hydrolase_fold"/>
</dbReference>
<dbReference type="Proteomes" id="UP001223144">
    <property type="component" value="Unassembled WGS sequence"/>
</dbReference>
<proteinExistence type="predicted"/>
<dbReference type="RefSeq" id="WP_279930585.1">
    <property type="nucleotide sequence ID" value="NZ_JARWBG010000030.1"/>
</dbReference>
<gene>
    <name evidence="5" type="ORF">QCN29_23415</name>
</gene>
<protein>
    <submittedName>
        <fullName evidence="5">S28 family serine protease</fullName>
    </submittedName>
</protein>
<evidence type="ECO:0000256" key="3">
    <source>
        <dbReference type="ARBA" id="ARBA00022801"/>
    </source>
</evidence>
<keyword evidence="2 4" id="KW-0732">Signal</keyword>
<organism evidence="5 6">
    <name type="scientific">Streptomyces chengmaiensis</name>
    <dbReference type="NCBI Taxonomy" id="3040919"/>
    <lineage>
        <taxon>Bacteria</taxon>
        <taxon>Bacillati</taxon>
        <taxon>Actinomycetota</taxon>
        <taxon>Actinomycetes</taxon>
        <taxon>Kitasatosporales</taxon>
        <taxon>Streptomycetaceae</taxon>
        <taxon>Streptomyces</taxon>
    </lineage>
</organism>
<dbReference type="Gene3D" id="3.40.50.1820">
    <property type="entry name" value="alpha/beta hydrolase"/>
    <property type="match status" value="1"/>
</dbReference>
<dbReference type="PANTHER" id="PTHR11010:SF38">
    <property type="entry name" value="LYSOSOMAL PRO-X CARBOXYPEPTIDASE"/>
    <property type="match status" value="1"/>
</dbReference>
<evidence type="ECO:0000256" key="2">
    <source>
        <dbReference type="ARBA" id="ARBA00022729"/>
    </source>
</evidence>
<feature type="chain" id="PRO_5046822868" evidence="4">
    <location>
        <begin position="30"/>
        <end position="499"/>
    </location>
</feature>
<comment type="caution">
    <text evidence="5">The sequence shown here is derived from an EMBL/GenBank/DDBJ whole genome shotgun (WGS) entry which is preliminary data.</text>
</comment>
<dbReference type="GO" id="GO:0008233">
    <property type="term" value="F:peptidase activity"/>
    <property type="evidence" value="ECO:0007669"/>
    <property type="project" value="UniProtKB-KW"/>
</dbReference>
<keyword evidence="1 5" id="KW-0645">Protease</keyword>
<feature type="signal peptide" evidence="4">
    <location>
        <begin position="1"/>
        <end position="29"/>
    </location>
</feature>
<dbReference type="InterPro" id="IPR008761">
    <property type="entry name" value="Peptidase_S37"/>
</dbReference>
<sequence length="499" mass="55980">MRNALRWLLSLVVLIGAMGVAGGPATAHAATAAEPYAAEPQPADPYAGEPASADPYGGRDIKDRILAIPGMSLIEEKPYPGYRFFVLDYTQPVDHRWPYRGTFQQRITVLHKDTARPTVFYTSGYHVSTTPRRAEPTAIVDGNQVSLEYRFFSPSRPSPADWSKLDIRQAAGDQHRVFKALKKIYRKNWIATGGSKGGMTATYYERFYPRDMDGVVAYVAPNDVVNREDSAYDRFLARVGTRECRDRLGAVQRQALVRREALEAKYRRFAEEEGYTFTTVGSLSRAYEAVVLDFAWAFWQYSHLSDCEALPTAATASDQEIYDALDAVAGLAFYTDQGLAPYTPYYYQAGTELGSPDIAQPHLDGLVRYGYQPPRSFVPREIPMRFKPWAMYDVDRWVRHRAQRMMFVYGENDPWGAEPFRLGRGSRDSYVYTAPGANHGAGVADLKKEERARATASILEWAGVAPRAVRENPAGAKRLTGFDAGLDKQEARRMPAFLP</sequence>
<accession>A0ABT6HSI6</accession>
<evidence type="ECO:0000313" key="6">
    <source>
        <dbReference type="Proteomes" id="UP001223144"/>
    </source>
</evidence>
<dbReference type="GO" id="GO:0006508">
    <property type="term" value="P:proteolysis"/>
    <property type="evidence" value="ECO:0007669"/>
    <property type="project" value="UniProtKB-KW"/>
</dbReference>
<evidence type="ECO:0000313" key="5">
    <source>
        <dbReference type="EMBL" id="MDH2391673.1"/>
    </source>
</evidence>
<name>A0ABT6HSI6_9ACTN</name>
<keyword evidence="6" id="KW-1185">Reference proteome</keyword>
<dbReference type="PANTHER" id="PTHR11010">
    <property type="entry name" value="PROTEASE S28 PRO-X CARBOXYPEPTIDASE-RELATED"/>
    <property type="match status" value="1"/>
</dbReference>
<evidence type="ECO:0000256" key="1">
    <source>
        <dbReference type="ARBA" id="ARBA00022670"/>
    </source>
</evidence>
<evidence type="ECO:0000256" key="4">
    <source>
        <dbReference type="SAM" id="SignalP"/>
    </source>
</evidence>
<dbReference type="SUPFAM" id="SSF53474">
    <property type="entry name" value="alpha/beta-Hydrolases"/>
    <property type="match status" value="1"/>
</dbReference>
<reference evidence="5 6" key="1">
    <citation type="submission" date="2023-04" db="EMBL/GenBank/DDBJ databases">
        <title>Streptomyces chengmaiensis sp. nov. isolated from the stem of mangrove plant in Hainan.</title>
        <authorList>
            <person name="Huang X."/>
            <person name="Zhou S."/>
            <person name="Chu X."/>
            <person name="Xie Y."/>
            <person name="Lin Y."/>
        </authorList>
    </citation>
    <scope>NUCLEOTIDE SEQUENCE [LARGE SCALE GENOMIC DNA]</scope>
    <source>
        <strain evidence="5 6">HNM0663</strain>
    </source>
</reference>
<dbReference type="Pfam" id="PF05576">
    <property type="entry name" value="Peptidase_S37"/>
    <property type="match status" value="1"/>
</dbReference>